<name>A0A8J6MA66_9FIRM</name>
<dbReference type="AlphaFoldDB" id="A0A8J6MA66"/>
<gene>
    <name evidence="2" type="ORF">H8S57_06395</name>
</gene>
<keyword evidence="3" id="KW-1185">Reference proteome</keyword>
<sequence>MKPLLRRLSACAVLFAANPLALLRILAGAPVRGCTPQDTDELRRLLGIGTHRQKRCRFKK</sequence>
<protein>
    <submittedName>
        <fullName evidence="2">Uncharacterized protein</fullName>
    </submittedName>
</protein>
<accession>A0A8J6MA66</accession>
<evidence type="ECO:0000313" key="2">
    <source>
        <dbReference type="EMBL" id="MBC5733354.1"/>
    </source>
</evidence>
<evidence type="ECO:0000256" key="1">
    <source>
        <dbReference type="SAM" id="SignalP"/>
    </source>
</evidence>
<feature type="signal peptide" evidence="1">
    <location>
        <begin position="1"/>
        <end position="23"/>
    </location>
</feature>
<organism evidence="2 3">
    <name type="scientific">Lawsonibacter hominis</name>
    <dbReference type="NCBI Taxonomy" id="2763053"/>
    <lineage>
        <taxon>Bacteria</taxon>
        <taxon>Bacillati</taxon>
        <taxon>Bacillota</taxon>
        <taxon>Clostridia</taxon>
        <taxon>Eubacteriales</taxon>
        <taxon>Oscillospiraceae</taxon>
        <taxon>Lawsonibacter</taxon>
    </lineage>
</organism>
<proteinExistence type="predicted"/>
<keyword evidence="1" id="KW-0732">Signal</keyword>
<dbReference type="RefSeq" id="WP_186907254.1">
    <property type="nucleotide sequence ID" value="NZ_JACOPP010000006.1"/>
</dbReference>
<dbReference type="Proteomes" id="UP000661435">
    <property type="component" value="Unassembled WGS sequence"/>
</dbReference>
<feature type="chain" id="PRO_5038919147" evidence="1">
    <location>
        <begin position="24"/>
        <end position="60"/>
    </location>
</feature>
<comment type="caution">
    <text evidence="2">The sequence shown here is derived from an EMBL/GenBank/DDBJ whole genome shotgun (WGS) entry which is preliminary data.</text>
</comment>
<reference evidence="2" key="1">
    <citation type="submission" date="2020-08" db="EMBL/GenBank/DDBJ databases">
        <title>Genome public.</title>
        <authorList>
            <person name="Liu C."/>
            <person name="Sun Q."/>
        </authorList>
    </citation>
    <scope>NUCLEOTIDE SEQUENCE</scope>
    <source>
        <strain evidence="2">NSJ-51</strain>
    </source>
</reference>
<evidence type="ECO:0000313" key="3">
    <source>
        <dbReference type="Proteomes" id="UP000661435"/>
    </source>
</evidence>
<dbReference type="EMBL" id="JACOPP010000006">
    <property type="protein sequence ID" value="MBC5733354.1"/>
    <property type="molecule type" value="Genomic_DNA"/>
</dbReference>